<dbReference type="Proteomes" id="UP000190852">
    <property type="component" value="Unassembled WGS sequence"/>
</dbReference>
<accession>A0A1T5ES40</accession>
<dbReference type="EMBL" id="FUYQ01000030">
    <property type="protein sequence ID" value="SKB86510.1"/>
    <property type="molecule type" value="Genomic_DNA"/>
</dbReference>
<reference evidence="2" key="1">
    <citation type="submission" date="2017-02" db="EMBL/GenBank/DDBJ databases">
        <authorList>
            <person name="Varghese N."/>
            <person name="Submissions S."/>
        </authorList>
    </citation>
    <scope>NUCLEOTIDE SEQUENCE [LARGE SCALE GENOMIC DNA]</scope>
    <source>
        <strain evidence="2">DSM 24967</strain>
    </source>
</reference>
<proteinExistence type="predicted"/>
<dbReference type="AlphaFoldDB" id="A0A1T5ES40"/>
<evidence type="ECO:0000313" key="1">
    <source>
        <dbReference type="EMBL" id="SKB86510.1"/>
    </source>
</evidence>
<keyword evidence="2" id="KW-1185">Reference proteome</keyword>
<dbReference type="RefSeq" id="WP_068179539.1">
    <property type="nucleotide sequence ID" value="NZ_FUYQ01000030.1"/>
</dbReference>
<gene>
    <name evidence="1" type="ORF">SAMN05660349_03098</name>
</gene>
<evidence type="ECO:0000313" key="2">
    <source>
        <dbReference type="Proteomes" id="UP000190852"/>
    </source>
</evidence>
<name>A0A1T5ES40_9BACT</name>
<organism evidence="1 2">
    <name type="scientific">Parabacteroides chartae</name>
    <dbReference type="NCBI Taxonomy" id="1037355"/>
    <lineage>
        <taxon>Bacteria</taxon>
        <taxon>Pseudomonadati</taxon>
        <taxon>Bacteroidota</taxon>
        <taxon>Bacteroidia</taxon>
        <taxon>Bacteroidales</taxon>
        <taxon>Tannerellaceae</taxon>
        <taxon>Parabacteroides</taxon>
    </lineage>
</organism>
<sequence length="124" mass="14075">MDINDVLKHKAIINEFYIDRRAAGVVDSFLMKLTVDGVVYSVHFNDVYKVDMKMNFGIVAGDVVNYVVKGCIQEKDKDFFDVWNPVLGQRIISDLISYEIHLLPAGSTIHIIAKKNAIETRAWS</sequence>
<protein>
    <submittedName>
        <fullName evidence="1">Uncharacterized protein</fullName>
    </submittedName>
</protein>